<feature type="transmembrane region" description="Helical" evidence="15">
    <location>
        <begin position="172"/>
        <end position="195"/>
    </location>
</feature>
<dbReference type="PRINTS" id="PR00812">
    <property type="entry name" value="BCTERIALGSPF"/>
</dbReference>
<evidence type="ECO:0000256" key="12">
    <source>
        <dbReference type="ARBA" id="ARBA00023136"/>
    </source>
</evidence>
<dbReference type="RefSeq" id="WP_034878436.1">
    <property type="nucleotide sequence ID" value="NZ_JOKG01000004.1"/>
</dbReference>
<dbReference type="InterPro" id="IPR042094">
    <property type="entry name" value="T2SS_GspF_sf"/>
</dbReference>
<dbReference type="InterPro" id="IPR018076">
    <property type="entry name" value="T2SS_GspF_dom"/>
</dbReference>
<dbReference type="NCBIfam" id="TIGR02120">
    <property type="entry name" value="GspF"/>
    <property type="match status" value="1"/>
</dbReference>
<evidence type="ECO:0000256" key="7">
    <source>
        <dbReference type="ARBA" id="ARBA00022692"/>
    </source>
</evidence>
<dbReference type="GO" id="GO:0015627">
    <property type="term" value="C:type II protein secretion system complex"/>
    <property type="evidence" value="ECO:0007669"/>
    <property type="project" value="InterPro"/>
</dbReference>
<dbReference type="Gene3D" id="1.20.81.30">
    <property type="entry name" value="Type II secretion system (T2SS), domain F"/>
    <property type="match status" value="2"/>
</dbReference>
<evidence type="ECO:0000256" key="3">
    <source>
        <dbReference type="ARBA" id="ARBA00005745"/>
    </source>
</evidence>
<evidence type="ECO:0000256" key="10">
    <source>
        <dbReference type="ARBA" id="ARBA00022927"/>
    </source>
</evidence>
<evidence type="ECO:0000259" key="16">
    <source>
        <dbReference type="Pfam" id="PF00482"/>
    </source>
</evidence>
<protein>
    <recommendedName>
        <fullName evidence="13">General secretion pathway protein F</fullName>
    </recommendedName>
</protein>
<dbReference type="PROSITE" id="PS00874">
    <property type="entry name" value="T2SP_F"/>
    <property type="match status" value="1"/>
</dbReference>
<dbReference type="InterPro" id="IPR011850">
    <property type="entry name" value="T2SS_GspF"/>
</dbReference>
<evidence type="ECO:0000313" key="18">
    <source>
        <dbReference type="Proteomes" id="UP000028006"/>
    </source>
</evidence>
<accession>A0A081N3F0</accession>
<dbReference type="PANTHER" id="PTHR30012:SF0">
    <property type="entry name" value="TYPE II SECRETION SYSTEM PROTEIN F-RELATED"/>
    <property type="match status" value="1"/>
</dbReference>
<keyword evidence="8" id="KW-0479">Metal-binding</keyword>
<name>A0A081N3F0_9GAMM</name>
<feature type="transmembrane region" description="Helical" evidence="15">
    <location>
        <begin position="371"/>
        <end position="396"/>
    </location>
</feature>
<evidence type="ECO:0000256" key="14">
    <source>
        <dbReference type="RuleBase" id="RU003923"/>
    </source>
</evidence>
<evidence type="ECO:0000256" key="2">
    <source>
        <dbReference type="ARBA" id="ARBA00004429"/>
    </source>
</evidence>
<proteinExistence type="inferred from homology"/>
<keyword evidence="18" id="KW-1185">Reference proteome</keyword>
<keyword evidence="7 14" id="KW-0812">Transmembrane</keyword>
<comment type="caution">
    <text evidence="17">The sequence shown here is derived from an EMBL/GenBank/DDBJ whole genome shotgun (WGS) entry which is preliminary data.</text>
</comment>
<evidence type="ECO:0000256" key="15">
    <source>
        <dbReference type="SAM" id="Phobius"/>
    </source>
</evidence>
<keyword evidence="4 14" id="KW-0813">Transport</keyword>
<dbReference type="GO" id="GO:0046872">
    <property type="term" value="F:metal ion binding"/>
    <property type="evidence" value="ECO:0007669"/>
    <property type="project" value="UniProtKB-KW"/>
</dbReference>
<evidence type="ECO:0000256" key="1">
    <source>
        <dbReference type="ARBA" id="ARBA00002684"/>
    </source>
</evidence>
<dbReference type="GO" id="GO:0015628">
    <property type="term" value="P:protein secretion by the type II secretion system"/>
    <property type="evidence" value="ECO:0007669"/>
    <property type="project" value="InterPro"/>
</dbReference>
<keyword evidence="10" id="KW-0653">Protein transport</keyword>
<dbReference type="FunFam" id="1.20.81.30:FF:000001">
    <property type="entry name" value="Type II secretion system protein F"/>
    <property type="match status" value="2"/>
</dbReference>
<sequence length="408" mass="44669">MAVFAYEALDAKGRKKKGVLEADSPRQLRQQLRSDGLAPVSIEPATEKTSTERRSFSINLFEKNATPAEVALLTRQLATLVAAAIPLEECLQALAKQLQKSHLKAMITAIRSRVLEGQTLADSLASYPKAFDRLYRSMVAAGEKSGHLDVVLERLADYSEQQQQIKGKLIQAMIYPVILTIVAIGVVAALLATVVPTVVDQFAHMGQELPDMTLALIAMSDFVRDYGMHLLITTLVLLVIRQRLLTKPKLRLKHDKWFLKVPVAGDVSAGVDTARFARTLSILTSSSVPLLDGMKVASDVLINAHIRQALKEASERVREGASLWTALDKTQLFPPMMLHIIASGEKSGELEQMLVRAADAQDRQFESQVNIALGIFAPLLILLMAGMVLFIVMAILTPMLDLNSLVSG</sequence>
<keyword evidence="11 15" id="KW-1133">Transmembrane helix</keyword>
<dbReference type="InterPro" id="IPR001992">
    <property type="entry name" value="T2SS_GspF/T4SS_PilC_CS"/>
</dbReference>
<evidence type="ECO:0000256" key="13">
    <source>
        <dbReference type="ARBA" id="ARBA00030750"/>
    </source>
</evidence>
<keyword evidence="9" id="KW-0106">Calcium</keyword>
<dbReference type="AlphaFoldDB" id="A0A081N3F0"/>
<comment type="subcellular location">
    <subcellularLocation>
        <location evidence="2 14">Cell inner membrane</location>
        <topology evidence="2 14">Multi-pass membrane protein</topology>
    </subcellularLocation>
</comment>
<reference evidence="17 18" key="1">
    <citation type="submission" date="2014-06" db="EMBL/GenBank/DDBJ databases">
        <title>Whole Genome Sequences of Three Symbiotic Endozoicomonas Bacteria.</title>
        <authorList>
            <person name="Neave M.J."/>
            <person name="Apprill A."/>
            <person name="Voolstra C.R."/>
        </authorList>
    </citation>
    <scope>NUCLEOTIDE SEQUENCE [LARGE SCALE GENOMIC DNA]</scope>
    <source>
        <strain evidence="17 18">LMG 24815</strain>
    </source>
</reference>
<evidence type="ECO:0000313" key="17">
    <source>
        <dbReference type="EMBL" id="KEQ12973.1"/>
    </source>
</evidence>
<feature type="domain" description="Type II secretion system protein GspF" evidence="16">
    <location>
        <begin position="74"/>
        <end position="196"/>
    </location>
</feature>
<dbReference type="InterPro" id="IPR003004">
    <property type="entry name" value="GspF/PilC"/>
</dbReference>
<dbReference type="Pfam" id="PF00482">
    <property type="entry name" value="T2SSF"/>
    <property type="match status" value="2"/>
</dbReference>
<evidence type="ECO:0000256" key="11">
    <source>
        <dbReference type="ARBA" id="ARBA00022989"/>
    </source>
</evidence>
<dbReference type="GO" id="GO:0005886">
    <property type="term" value="C:plasma membrane"/>
    <property type="evidence" value="ECO:0007669"/>
    <property type="project" value="UniProtKB-SubCell"/>
</dbReference>
<evidence type="ECO:0000256" key="4">
    <source>
        <dbReference type="ARBA" id="ARBA00022448"/>
    </source>
</evidence>
<evidence type="ECO:0000256" key="9">
    <source>
        <dbReference type="ARBA" id="ARBA00022837"/>
    </source>
</evidence>
<dbReference type="eggNOG" id="COG1459">
    <property type="taxonomic scope" value="Bacteria"/>
</dbReference>
<evidence type="ECO:0000256" key="6">
    <source>
        <dbReference type="ARBA" id="ARBA00022519"/>
    </source>
</evidence>
<dbReference type="EMBL" id="JOKG01000004">
    <property type="protein sequence ID" value="KEQ12973.1"/>
    <property type="molecule type" value="Genomic_DNA"/>
</dbReference>
<comment type="similarity">
    <text evidence="3 14">Belongs to the GSP F family.</text>
</comment>
<keyword evidence="6" id="KW-0997">Cell inner membrane</keyword>
<comment type="function">
    <text evidence="1">Component of the type II secretion system inner membrane complex required for the energy-dependent secretion of extracellular factors such as proteases and toxins from the periplasm.</text>
</comment>
<feature type="transmembrane region" description="Helical" evidence="15">
    <location>
        <begin position="226"/>
        <end position="244"/>
    </location>
</feature>
<dbReference type="PANTHER" id="PTHR30012">
    <property type="entry name" value="GENERAL SECRETION PATHWAY PROTEIN"/>
    <property type="match status" value="1"/>
</dbReference>
<keyword evidence="5" id="KW-1003">Cell membrane</keyword>
<keyword evidence="12 15" id="KW-0472">Membrane</keyword>
<evidence type="ECO:0000256" key="8">
    <source>
        <dbReference type="ARBA" id="ARBA00022723"/>
    </source>
</evidence>
<organism evidence="17 18">
    <name type="scientific">Endozoicomonas montiporae</name>
    <dbReference type="NCBI Taxonomy" id="1027273"/>
    <lineage>
        <taxon>Bacteria</taxon>
        <taxon>Pseudomonadati</taxon>
        <taxon>Pseudomonadota</taxon>
        <taxon>Gammaproteobacteria</taxon>
        <taxon>Oceanospirillales</taxon>
        <taxon>Endozoicomonadaceae</taxon>
        <taxon>Endozoicomonas</taxon>
    </lineage>
</organism>
<dbReference type="Proteomes" id="UP000028006">
    <property type="component" value="Unassembled WGS sequence"/>
</dbReference>
<evidence type="ECO:0000256" key="5">
    <source>
        <dbReference type="ARBA" id="ARBA00022475"/>
    </source>
</evidence>
<feature type="domain" description="Type II secretion system protein GspF" evidence="16">
    <location>
        <begin position="276"/>
        <end position="398"/>
    </location>
</feature>
<gene>
    <name evidence="17" type="ORF">GZ77_21360</name>
</gene>